<keyword evidence="1" id="KW-0472">Membrane</keyword>
<feature type="transmembrane region" description="Helical" evidence="1">
    <location>
        <begin position="270"/>
        <end position="287"/>
    </location>
</feature>
<dbReference type="RefSeq" id="WP_013049105.1">
    <property type="nucleotide sequence ID" value="NC_014011.1"/>
</dbReference>
<feature type="transmembrane region" description="Helical" evidence="1">
    <location>
        <begin position="220"/>
        <end position="236"/>
    </location>
</feature>
<feature type="transmembrane region" description="Helical" evidence="1">
    <location>
        <begin position="196"/>
        <end position="213"/>
    </location>
</feature>
<feature type="transmembrane region" description="Helical" evidence="1">
    <location>
        <begin position="62"/>
        <end position="79"/>
    </location>
</feature>
<accession>D5EH11</accession>
<feature type="transmembrane region" description="Helical" evidence="1">
    <location>
        <begin position="99"/>
        <end position="121"/>
    </location>
</feature>
<feature type="transmembrane region" description="Helical" evidence="1">
    <location>
        <begin position="9"/>
        <end position="28"/>
    </location>
</feature>
<feature type="transmembrane region" description="Helical" evidence="1">
    <location>
        <begin position="454"/>
        <end position="474"/>
    </location>
</feature>
<evidence type="ECO:0000256" key="1">
    <source>
        <dbReference type="SAM" id="Phobius"/>
    </source>
</evidence>
<dbReference type="HOGENOM" id="CLU_583464_0_0_0"/>
<dbReference type="Proteomes" id="UP000002366">
    <property type="component" value="Chromosome"/>
</dbReference>
<protein>
    <recommendedName>
        <fullName evidence="4">Oligosaccharide repeat unit polymerase</fullName>
    </recommendedName>
</protein>
<reference evidence="2 3" key="1">
    <citation type="journal article" date="2010" name="Stand. Genomic Sci.">
        <title>Complete genome sequence of Aminobacterium colombiense type strain (ALA-1).</title>
        <authorList>
            <person name="Chertkov O."/>
            <person name="Sikorski J."/>
            <person name="Brambilla E."/>
            <person name="Lapidus A."/>
            <person name="Copeland A."/>
            <person name="Glavina Del Rio T."/>
            <person name="Nolan M."/>
            <person name="Lucas S."/>
            <person name="Tice H."/>
            <person name="Cheng J.F."/>
            <person name="Han C."/>
            <person name="Detter J.C."/>
            <person name="Bruce D."/>
            <person name="Tapia R."/>
            <person name="Goodwin L."/>
            <person name="Pitluck S."/>
            <person name="Liolios K."/>
            <person name="Ivanova N."/>
            <person name="Mavromatis K."/>
            <person name="Ovchinnikova G."/>
            <person name="Pati A."/>
            <person name="Chen A."/>
            <person name="Palaniappan K."/>
            <person name="Land M."/>
            <person name="Hauser L."/>
            <person name="Chang Y.J."/>
            <person name="Jeffries C.D."/>
            <person name="Spring S."/>
            <person name="Rohde M."/>
            <person name="Goker M."/>
            <person name="Bristow J."/>
            <person name="Eisen J.A."/>
            <person name="Markowitz V."/>
            <person name="Hugenholtz P."/>
            <person name="Kyrpides N.C."/>
            <person name="Klenk H.P."/>
        </authorList>
    </citation>
    <scope>NUCLEOTIDE SEQUENCE [LARGE SCALE GENOMIC DNA]</scope>
    <source>
        <strain evidence="3">DSM 12261 / ALA-1</strain>
    </source>
</reference>
<feature type="transmembrane region" description="Helical" evidence="1">
    <location>
        <begin position="391"/>
        <end position="412"/>
    </location>
</feature>
<dbReference type="STRING" id="572547.Amico_1728"/>
<gene>
    <name evidence="2" type="ordered locus">Amico_1728</name>
</gene>
<dbReference type="eggNOG" id="ENOG503454Y">
    <property type="taxonomic scope" value="Bacteria"/>
</dbReference>
<dbReference type="KEGG" id="aco:Amico_1728"/>
<organism evidence="2 3">
    <name type="scientific">Aminobacterium colombiense (strain DSM 12261 / ALA-1)</name>
    <dbReference type="NCBI Taxonomy" id="572547"/>
    <lineage>
        <taxon>Bacteria</taxon>
        <taxon>Thermotogati</taxon>
        <taxon>Synergistota</taxon>
        <taxon>Synergistia</taxon>
        <taxon>Synergistales</taxon>
        <taxon>Aminobacteriaceae</taxon>
        <taxon>Aminobacterium</taxon>
    </lineage>
</organism>
<feature type="transmembrane region" description="Helical" evidence="1">
    <location>
        <begin position="34"/>
        <end position="50"/>
    </location>
</feature>
<keyword evidence="3" id="KW-1185">Reference proteome</keyword>
<evidence type="ECO:0000313" key="2">
    <source>
        <dbReference type="EMBL" id="ADE57843.1"/>
    </source>
</evidence>
<keyword evidence="1" id="KW-0812">Transmembrane</keyword>
<dbReference type="InterPro" id="IPR029468">
    <property type="entry name" value="O-ag_pol_Wzy"/>
</dbReference>
<dbReference type="Pfam" id="PF14296">
    <property type="entry name" value="O-ag_pol_Wzy"/>
    <property type="match status" value="1"/>
</dbReference>
<feature type="transmembrane region" description="Helical" evidence="1">
    <location>
        <begin position="242"/>
        <end position="258"/>
    </location>
</feature>
<sequence>MLLSKSSKTFIFLILVIISSISQFFYYVEHINSGYFWAWMIFFTILLYTTTRRSKDIFDPTFLFSLFYITFSLSVFNLISTNFQNSQFINTTYFYSDNLEALCGTASYLGFIGYISFIYGYEIQKNENCSEFSELILETHKQISPLILIFIIYIFLAISLLNFTQNVFLFAHGNPLIYMKNIALRYHEFAKQGTTLGYNFAYAATFLAQFLYLRNSKKRYLLLFLAILIFATLLKASTGRVTNTIIFPMTFLITYYYKIRGEREVNNKKYLGLIFLFAILAITFYFLRVASSIIACGNDFNISTVKIFIKHFAVYTFAKGNTPNIAILMKIIDSWGIDIGYSLGKTMFQWILSPFPSSIRLLVTPVSTVIKQKWYLHIQGGALPPTAVGEMYANFGMIGPLVGMLFWGFVMGKIHAYIKRRRRLIGYIIYANILLGFIVIFPKVETHNLSLFPFIVYFLPYIFIRFLTLASITSKSKKSFSESKYFQNQR</sequence>
<feature type="transmembrane region" description="Helical" evidence="1">
    <location>
        <begin position="142"/>
        <end position="163"/>
    </location>
</feature>
<name>D5EH11_AMICL</name>
<evidence type="ECO:0008006" key="4">
    <source>
        <dbReference type="Google" id="ProtNLM"/>
    </source>
</evidence>
<proteinExistence type="predicted"/>
<feature type="transmembrane region" description="Helical" evidence="1">
    <location>
        <begin position="424"/>
        <end position="442"/>
    </location>
</feature>
<dbReference type="NCBIfam" id="TIGR04370">
    <property type="entry name" value="glyco_rpt_poly"/>
    <property type="match status" value="1"/>
</dbReference>
<evidence type="ECO:0000313" key="3">
    <source>
        <dbReference type="Proteomes" id="UP000002366"/>
    </source>
</evidence>
<keyword evidence="1" id="KW-1133">Transmembrane helix</keyword>
<dbReference type="AlphaFoldDB" id="D5EH11"/>
<dbReference type="OrthoDB" id="9842933at2"/>
<dbReference type="EMBL" id="CP001997">
    <property type="protein sequence ID" value="ADE57843.1"/>
    <property type="molecule type" value="Genomic_DNA"/>
</dbReference>